<reference evidence="4" key="3">
    <citation type="submission" date="2015-04" db="UniProtKB">
        <authorList>
            <consortium name="EnsemblPlants"/>
        </authorList>
    </citation>
    <scope>IDENTIFICATION</scope>
    <source>
        <strain evidence="4">cv. Jemalong A17</strain>
    </source>
</reference>
<dbReference type="InterPro" id="IPR050148">
    <property type="entry name" value="Terpene_synthase-like"/>
</dbReference>
<dbReference type="GO" id="GO:0010333">
    <property type="term" value="F:terpene synthase activity"/>
    <property type="evidence" value="ECO:0007669"/>
    <property type="project" value="InterPro"/>
</dbReference>
<evidence type="ECO:0000256" key="1">
    <source>
        <dbReference type="ARBA" id="ARBA00001946"/>
    </source>
</evidence>
<dbReference type="EnsemblPlants" id="AES99514">
    <property type="protein sequence ID" value="AES99514"/>
    <property type="gene ID" value="MTR_5g081730"/>
</dbReference>
<dbReference type="GO" id="GO:0016114">
    <property type="term" value="P:terpenoid biosynthetic process"/>
    <property type="evidence" value="ECO:0007669"/>
    <property type="project" value="InterPro"/>
</dbReference>
<evidence type="ECO:0000313" key="3">
    <source>
        <dbReference type="EMBL" id="AES99514.1"/>
    </source>
</evidence>
<accession>G7KBV8</accession>
<reference evidence="3 5" key="2">
    <citation type="journal article" date="2014" name="BMC Genomics">
        <title>An improved genome release (version Mt4.0) for the model legume Medicago truncatula.</title>
        <authorList>
            <person name="Tang H."/>
            <person name="Krishnakumar V."/>
            <person name="Bidwell S."/>
            <person name="Rosen B."/>
            <person name="Chan A."/>
            <person name="Zhou S."/>
            <person name="Gentzbittel L."/>
            <person name="Childs K.L."/>
            <person name="Yandell M."/>
            <person name="Gundlach H."/>
            <person name="Mayer K.F."/>
            <person name="Schwartz D.C."/>
            <person name="Town C.D."/>
        </authorList>
    </citation>
    <scope>GENOME REANNOTATION</scope>
    <source>
        <strain evidence="4 5">cv. Jemalong A17</strain>
    </source>
</reference>
<name>G7KBV8_MEDTR</name>
<protein>
    <submittedName>
        <fullName evidence="3">Amino-terminal domain terpene synthase</fullName>
    </submittedName>
</protein>
<dbReference type="InterPro" id="IPR008949">
    <property type="entry name" value="Isoprenoid_synthase_dom_sf"/>
</dbReference>
<reference evidence="3 5" key="1">
    <citation type="journal article" date="2011" name="Nature">
        <title>The Medicago genome provides insight into the evolution of rhizobial symbioses.</title>
        <authorList>
            <person name="Young N.D."/>
            <person name="Debelle F."/>
            <person name="Oldroyd G.E."/>
            <person name="Geurts R."/>
            <person name="Cannon S.B."/>
            <person name="Udvardi M.K."/>
            <person name="Benedito V.A."/>
            <person name="Mayer K.F."/>
            <person name="Gouzy J."/>
            <person name="Schoof H."/>
            <person name="Van de Peer Y."/>
            <person name="Proost S."/>
            <person name="Cook D.R."/>
            <person name="Meyers B.C."/>
            <person name="Spannagl M."/>
            <person name="Cheung F."/>
            <person name="De Mita S."/>
            <person name="Krishnakumar V."/>
            <person name="Gundlach H."/>
            <person name="Zhou S."/>
            <person name="Mudge J."/>
            <person name="Bharti A.K."/>
            <person name="Murray J.D."/>
            <person name="Naoumkina M.A."/>
            <person name="Rosen B."/>
            <person name="Silverstein K.A."/>
            <person name="Tang H."/>
            <person name="Rombauts S."/>
            <person name="Zhao P.X."/>
            <person name="Zhou P."/>
            <person name="Barbe V."/>
            <person name="Bardou P."/>
            <person name="Bechner M."/>
            <person name="Bellec A."/>
            <person name="Berger A."/>
            <person name="Berges H."/>
            <person name="Bidwell S."/>
            <person name="Bisseling T."/>
            <person name="Choisne N."/>
            <person name="Couloux A."/>
            <person name="Denny R."/>
            <person name="Deshpande S."/>
            <person name="Dai X."/>
            <person name="Doyle J.J."/>
            <person name="Dudez A.M."/>
            <person name="Farmer A.D."/>
            <person name="Fouteau S."/>
            <person name="Franken C."/>
            <person name="Gibelin C."/>
            <person name="Gish J."/>
            <person name="Goldstein S."/>
            <person name="Gonzalez A.J."/>
            <person name="Green P.J."/>
            <person name="Hallab A."/>
            <person name="Hartog M."/>
            <person name="Hua A."/>
            <person name="Humphray S.J."/>
            <person name="Jeong D.H."/>
            <person name="Jing Y."/>
            <person name="Jocker A."/>
            <person name="Kenton S.M."/>
            <person name="Kim D.J."/>
            <person name="Klee K."/>
            <person name="Lai H."/>
            <person name="Lang C."/>
            <person name="Lin S."/>
            <person name="Macmil S.L."/>
            <person name="Magdelenat G."/>
            <person name="Matthews L."/>
            <person name="McCorrison J."/>
            <person name="Monaghan E.L."/>
            <person name="Mun J.H."/>
            <person name="Najar F.Z."/>
            <person name="Nicholson C."/>
            <person name="Noirot C."/>
            <person name="O'Bleness M."/>
            <person name="Paule C.R."/>
            <person name="Poulain J."/>
            <person name="Prion F."/>
            <person name="Qin B."/>
            <person name="Qu C."/>
            <person name="Retzel E.F."/>
            <person name="Riddle C."/>
            <person name="Sallet E."/>
            <person name="Samain S."/>
            <person name="Samson N."/>
            <person name="Sanders I."/>
            <person name="Saurat O."/>
            <person name="Scarpelli C."/>
            <person name="Schiex T."/>
            <person name="Segurens B."/>
            <person name="Severin A.J."/>
            <person name="Sherrier D.J."/>
            <person name="Shi R."/>
            <person name="Sims S."/>
            <person name="Singer S.R."/>
            <person name="Sinharoy S."/>
            <person name="Sterck L."/>
            <person name="Viollet A."/>
            <person name="Wang B.B."/>
            <person name="Wang K."/>
            <person name="Wang M."/>
            <person name="Wang X."/>
            <person name="Warfsmann J."/>
            <person name="Weissenbach J."/>
            <person name="White D.D."/>
            <person name="White J.D."/>
            <person name="Wiley G.B."/>
            <person name="Wincker P."/>
            <person name="Xing Y."/>
            <person name="Yang L."/>
            <person name="Yao Z."/>
            <person name="Ying F."/>
            <person name="Zhai J."/>
            <person name="Zhou L."/>
            <person name="Zuber A."/>
            <person name="Denarie J."/>
            <person name="Dixon R.A."/>
            <person name="May G.D."/>
            <person name="Schwartz D.C."/>
            <person name="Rogers J."/>
            <person name="Quetier F."/>
            <person name="Town C.D."/>
            <person name="Roe B.A."/>
        </authorList>
    </citation>
    <scope>NUCLEOTIDE SEQUENCE [LARGE SCALE GENOMIC DNA]</scope>
    <source>
        <strain evidence="3">A17</strain>
        <strain evidence="4 5">cv. Jemalong A17</strain>
    </source>
</reference>
<sequence length="151" mass="17936">MIRTTINIFEKENKLATFLSYEGEQILDEANAFTSMHLKDLSEGRSSILIDQVNHSLELPLHRRVRSLEVRWYIDSYENRKDANKVLLEAAKLNFNIVQSTLQQDLKEMSRDLFWACFPVKLDMRHFWRFAFKLLIHIHNFGTYGILLMFP</sequence>
<dbReference type="Proteomes" id="UP000002051">
    <property type="component" value="Chromosome 5"/>
</dbReference>
<gene>
    <name evidence="3" type="ordered locus">MTR_5g081730</name>
</gene>
<dbReference type="SUPFAM" id="SSF48576">
    <property type="entry name" value="Terpenoid synthases"/>
    <property type="match status" value="1"/>
</dbReference>
<dbReference type="InterPro" id="IPR036965">
    <property type="entry name" value="Terpene_synth_N_sf"/>
</dbReference>
<dbReference type="Gene3D" id="1.50.10.130">
    <property type="entry name" value="Terpene synthase, N-terminal domain"/>
    <property type="match status" value="1"/>
</dbReference>
<proteinExistence type="predicted"/>
<dbReference type="STRING" id="3880.G7KBV8"/>
<dbReference type="EMBL" id="CM001221">
    <property type="protein sequence ID" value="AES99514.1"/>
    <property type="molecule type" value="Genomic_DNA"/>
</dbReference>
<dbReference type="PANTHER" id="PTHR31225:SF252">
    <property type="entry name" value="TERPENE SYNTHASE 12-RELATED"/>
    <property type="match status" value="1"/>
</dbReference>
<evidence type="ECO:0000256" key="2">
    <source>
        <dbReference type="ARBA" id="ARBA00022842"/>
    </source>
</evidence>
<evidence type="ECO:0000313" key="4">
    <source>
        <dbReference type="EnsemblPlants" id="AES99514"/>
    </source>
</evidence>
<dbReference type="PANTHER" id="PTHR31225">
    <property type="entry name" value="OS04G0344100 PROTEIN-RELATED"/>
    <property type="match status" value="1"/>
</dbReference>
<dbReference type="HOGENOM" id="CLU_1734209_0_0_1"/>
<organism evidence="3 5">
    <name type="scientific">Medicago truncatula</name>
    <name type="common">Barrel medic</name>
    <name type="synonym">Medicago tribuloides</name>
    <dbReference type="NCBI Taxonomy" id="3880"/>
    <lineage>
        <taxon>Eukaryota</taxon>
        <taxon>Viridiplantae</taxon>
        <taxon>Streptophyta</taxon>
        <taxon>Embryophyta</taxon>
        <taxon>Tracheophyta</taxon>
        <taxon>Spermatophyta</taxon>
        <taxon>Magnoliopsida</taxon>
        <taxon>eudicotyledons</taxon>
        <taxon>Gunneridae</taxon>
        <taxon>Pentapetalae</taxon>
        <taxon>rosids</taxon>
        <taxon>fabids</taxon>
        <taxon>Fabales</taxon>
        <taxon>Fabaceae</taxon>
        <taxon>Papilionoideae</taxon>
        <taxon>50 kb inversion clade</taxon>
        <taxon>NPAAA clade</taxon>
        <taxon>Hologalegina</taxon>
        <taxon>IRL clade</taxon>
        <taxon>Trifolieae</taxon>
        <taxon>Medicago</taxon>
    </lineage>
</organism>
<keyword evidence="2" id="KW-0460">Magnesium</keyword>
<dbReference type="SUPFAM" id="SSF48239">
    <property type="entry name" value="Terpenoid cyclases/Protein prenyltransferases"/>
    <property type="match status" value="1"/>
</dbReference>
<dbReference type="AlphaFoldDB" id="G7KBV8"/>
<dbReference type="Gene3D" id="1.10.600.10">
    <property type="entry name" value="Farnesyl Diphosphate Synthase"/>
    <property type="match status" value="1"/>
</dbReference>
<comment type="cofactor">
    <cofactor evidence="1">
        <name>Mg(2+)</name>
        <dbReference type="ChEBI" id="CHEBI:18420"/>
    </cofactor>
</comment>
<dbReference type="InterPro" id="IPR008930">
    <property type="entry name" value="Terpenoid_cyclase/PrenylTrfase"/>
</dbReference>
<evidence type="ECO:0000313" key="5">
    <source>
        <dbReference type="Proteomes" id="UP000002051"/>
    </source>
</evidence>
<dbReference type="OMA" id="ANNISMC"/>
<keyword evidence="5" id="KW-1185">Reference proteome</keyword>